<proteinExistence type="inferred from homology"/>
<dbReference type="AlphaFoldDB" id="Q2RP47"/>
<dbReference type="InterPro" id="IPR028082">
    <property type="entry name" value="Peripla_BP_I"/>
</dbReference>
<dbReference type="EMBL" id="CP000230">
    <property type="protein sequence ID" value="ABC24098.1"/>
    <property type="molecule type" value="Genomic_DNA"/>
</dbReference>
<evidence type="ECO:0000256" key="2">
    <source>
        <dbReference type="ARBA" id="ARBA00022729"/>
    </source>
</evidence>
<dbReference type="InterPro" id="IPR051010">
    <property type="entry name" value="BCAA_transport"/>
</dbReference>
<dbReference type="Proteomes" id="UP000001929">
    <property type="component" value="Chromosome"/>
</dbReference>
<evidence type="ECO:0000256" key="1">
    <source>
        <dbReference type="ARBA" id="ARBA00010062"/>
    </source>
</evidence>
<dbReference type="InterPro" id="IPR028081">
    <property type="entry name" value="Leu-bd"/>
</dbReference>
<evidence type="ECO:0000313" key="7">
    <source>
        <dbReference type="Proteomes" id="UP000001929"/>
    </source>
</evidence>
<evidence type="ECO:0000256" key="3">
    <source>
        <dbReference type="ARBA" id="ARBA00022970"/>
    </source>
</evidence>
<dbReference type="Gene3D" id="3.40.50.2300">
    <property type="match status" value="2"/>
</dbReference>
<dbReference type="CDD" id="cd06327">
    <property type="entry name" value="PBP1_SBP-like"/>
    <property type="match status" value="1"/>
</dbReference>
<dbReference type="PANTHER" id="PTHR30483">
    <property type="entry name" value="LEUCINE-SPECIFIC-BINDING PROTEIN"/>
    <property type="match status" value="1"/>
</dbReference>
<gene>
    <name evidence="6" type="ordered locus">Rru_A3303</name>
</gene>
<dbReference type="PANTHER" id="PTHR30483:SF6">
    <property type="entry name" value="PERIPLASMIC BINDING PROTEIN OF ABC TRANSPORTER FOR NATURAL AMINO ACIDS"/>
    <property type="match status" value="1"/>
</dbReference>
<feature type="chain" id="PRO_5004214906" evidence="4">
    <location>
        <begin position="24"/>
        <end position="404"/>
    </location>
</feature>
<dbReference type="RefSeq" id="WP_011391051.1">
    <property type="nucleotide sequence ID" value="NC_007643.1"/>
</dbReference>
<dbReference type="Pfam" id="PF13458">
    <property type="entry name" value="Peripla_BP_6"/>
    <property type="match status" value="1"/>
</dbReference>
<protein>
    <submittedName>
        <fullName evidence="6">Amide-urea binding protein</fullName>
    </submittedName>
</protein>
<dbReference type="STRING" id="269796.Rru_A3303"/>
<dbReference type="SUPFAM" id="SSF53822">
    <property type="entry name" value="Periplasmic binding protein-like I"/>
    <property type="match status" value="1"/>
</dbReference>
<dbReference type="PATRIC" id="fig|269796.9.peg.3421"/>
<dbReference type="KEGG" id="rru:Rru_A3303"/>
<reference evidence="6 7" key="1">
    <citation type="journal article" date="2011" name="Stand. Genomic Sci.">
        <title>Complete genome sequence of Rhodospirillum rubrum type strain (S1).</title>
        <authorList>
            <person name="Munk A.C."/>
            <person name="Copeland A."/>
            <person name="Lucas S."/>
            <person name="Lapidus A."/>
            <person name="Del Rio T.G."/>
            <person name="Barry K."/>
            <person name="Detter J.C."/>
            <person name="Hammon N."/>
            <person name="Israni S."/>
            <person name="Pitluck S."/>
            <person name="Brettin T."/>
            <person name="Bruce D."/>
            <person name="Han C."/>
            <person name="Tapia R."/>
            <person name="Gilna P."/>
            <person name="Schmutz J."/>
            <person name="Larimer F."/>
            <person name="Land M."/>
            <person name="Kyrpides N.C."/>
            <person name="Mavromatis K."/>
            <person name="Richardson P."/>
            <person name="Rohde M."/>
            <person name="Goker M."/>
            <person name="Klenk H.P."/>
            <person name="Zhang Y."/>
            <person name="Roberts G.P."/>
            <person name="Reslewic S."/>
            <person name="Schwartz D.C."/>
        </authorList>
    </citation>
    <scope>NUCLEOTIDE SEQUENCE [LARGE SCALE GENOMIC DNA]</scope>
    <source>
        <strain evidence="7">ATCC 11170 / ATH 1.1.1 / DSM 467 / LMG 4362 / NCIMB 8255 / S1</strain>
    </source>
</reference>
<name>Q2RP47_RHORT</name>
<keyword evidence="7" id="KW-1185">Reference proteome</keyword>
<sequence length="404" mass="42946">MTFTPRRALISALLLGLAPYAQAAEISDKVIRIGVLNDQSGVYADIAGTGSVEAARMAAEEFGGEIDGAKIEFVSADHQNKADIAANVANQWIDTGGVDAIVDIPNSSAMLAVQEIGRTKKRIVIASGGGSTDFTGPKCSPYGFHWTYDTYSLAKGTAESLVKDGGTTWYNIVVDYAFGHSLDTDTSRFITQAGGQVVGRVLHPLGTSDFSSYLLQAQGSGAKVIGVLSAGADTVNAIKQAAEFGITQGGQILAGLLIFDQTVHSLGLETAQGLRLTTGFYWDRTDATRAWSAEFLKRSTKNIPSMAHAGVYSGVRHYLAAIKAAGTDNADAVAAKMRETPVNDMFAENGTVRADGRMVHDMYLMEVKKPADSTSEWDLMRLVHVIPGEEAYRPLAEGGCPLVQ</sequence>
<evidence type="ECO:0000313" key="6">
    <source>
        <dbReference type="EMBL" id="ABC24098.1"/>
    </source>
</evidence>
<dbReference type="HOGENOM" id="CLU_027128_1_0_5"/>
<organism evidence="6 7">
    <name type="scientific">Rhodospirillum rubrum (strain ATCC 11170 / ATH 1.1.1 / DSM 467 / LMG 4362 / NCIMB 8255 / S1)</name>
    <dbReference type="NCBI Taxonomy" id="269796"/>
    <lineage>
        <taxon>Bacteria</taxon>
        <taxon>Pseudomonadati</taxon>
        <taxon>Pseudomonadota</taxon>
        <taxon>Alphaproteobacteria</taxon>
        <taxon>Rhodospirillales</taxon>
        <taxon>Rhodospirillaceae</taxon>
        <taxon>Rhodospirillum</taxon>
    </lineage>
</organism>
<keyword evidence="3" id="KW-0813">Transport</keyword>
<dbReference type="DNASU" id="3836750"/>
<feature type="domain" description="Leucine-binding protein" evidence="5">
    <location>
        <begin position="31"/>
        <end position="368"/>
    </location>
</feature>
<accession>Q2RP47</accession>
<evidence type="ECO:0000259" key="5">
    <source>
        <dbReference type="Pfam" id="PF13458"/>
    </source>
</evidence>
<dbReference type="eggNOG" id="COG0683">
    <property type="taxonomic scope" value="Bacteria"/>
</dbReference>
<dbReference type="PhylomeDB" id="Q2RP47"/>
<dbReference type="GO" id="GO:0006865">
    <property type="term" value="P:amino acid transport"/>
    <property type="evidence" value="ECO:0007669"/>
    <property type="project" value="UniProtKB-KW"/>
</dbReference>
<evidence type="ECO:0000256" key="4">
    <source>
        <dbReference type="SAM" id="SignalP"/>
    </source>
</evidence>
<dbReference type="EnsemblBacteria" id="ABC24098">
    <property type="protein sequence ID" value="ABC24098"/>
    <property type="gene ID" value="Rru_A3303"/>
</dbReference>
<keyword evidence="2 4" id="KW-0732">Signal</keyword>
<comment type="similarity">
    <text evidence="1">Belongs to the leucine-binding protein family.</text>
</comment>
<feature type="signal peptide" evidence="4">
    <location>
        <begin position="1"/>
        <end position="23"/>
    </location>
</feature>
<keyword evidence="3" id="KW-0029">Amino-acid transport</keyword>